<keyword evidence="2 5" id="KW-0812">Transmembrane</keyword>
<gene>
    <name evidence="6" type="ORF">FH972_026090</name>
</gene>
<feature type="transmembrane region" description="Helical" evidence="5">
    <location>
        <begin position="18"/>
        <end position="38"/>
    </location>
</feature>
<keyword evidence="7" id="KW-1185">Reference proteome</keyword>
<dbReference type="InterPro" id="IPR001129">
    <property type="entry name" value="Membr-assoc_MAPEG"/>
</dbReference>
<comment type="caution">
    <text evidence="6">The sequence shown here is derived from an EMBL/GenBank/DDBJ whole genome shotgun (WGS) entry which is preliminary data.</text>
</comment>
<keyword evidence="4 5" id="KW-0472">Membrane</keyword>
<evidence type="ECO:0000313" key="6">
    <source>
        <dbReference type="EMBL" id="KAB8627257.1"/>
    </source>
</evidence>
<dbReference type="AlphaFoldDB" id="A0A5N6L3Y0"/>
<dbReference type="PANTHER" id="PTHR35371:SF1">
    <property type="entry name" value="BLR7753 PROTEIN"/>
    <property type="match status" value="1"/>
</dbReference>
<evidence type="ECO:0000256" key="1">
    <source>
        <dbReference type="ARBA" id="ARBA00004370"/>
    </source>
</evidence>
<evidence type="ECO:0000256" key="3">
    <source>
        <dbReference type="ARBA" id="ARBA00022989"/>
    </source>
</evidence>
<evidence type="ECO:0000313" key="7">
    <source>
        <dbReference type="Proteomes" id="UP000327013"/>
    </source>
</evidence>
<dbReference type="PANTHER" id="PTHR35371">
    <property type="entry name" value="INNER MEMBRANE PROTEIN"/>
    <property type="match status" value="1"/>
</dbReference>
<name>A0A5N6L3Y0_9ROSI</name>
<dbReference type="Gene3D" id="1.20.120.550">
    <property type="entry name" value="Membrane associated eicosanoid/glutathione metabolism-like domain"/>
    <property type="match status" value="1"/>
</dbReference>
<sequence>MASIISSSTNYSVYALPLYYLLGILPHGVAIIIASGGNPGKWDNRNPRAAGLKANLTKRLGPAKFARYERAESAHYNTLESFPLLATAVILANLAHLPTEQLNTFVAGNFILRSVYLVAYISTSSQLPTVLRTLIWYIQIGWILRITWQAAAFFA</sequence>
<accession>A0A5N6L3Y0</accession>
<dbReference type="EMBL" id="VIBQ01000076">
    <property type="protein sequence ID" value="KAB8627257.1"/>
    <property type="molecule type" value="Genomic_DNA"/>
</dbReference>
<comment type="subcellular location">
    <subcellularLocation>
        <location evidence="1">Membrane</location>
    </subcellularLocation>
</comment>
<dbReference type="GO" id="GO:0016020">
    <property type="term" value="C:membrane"/>
    <property type="evidence" value="ECO:0007669"/>
    <property type="project" value="UniProtKB-SubCell"/>
</dbReference>
<evidence type="ECO:0000256" key="4">
    <source>
        <dbReference type="ARBA" id="ARBA00023136"/>
    </source>
</evidence>
<evidence type="ECO:0000256" key="5">
    <source>
        <dbReference type="SAM" id="Phobius"/>
    </source>
</evidence>
<proteinExistence type="predicted"/>
<organism evidence="6 7">
    <name type="scientific">Carpinus fangiana</name>
    <dbReference type="NCBI Taxonomy" id="176857"/>
    <lineage>
        <taxon>Eukaryota</taxon>
        <taxon>Viridiplantae</taxon>
        <taxon>Streptophyta</taxon>
        <taxon>Embryophyta</taxon>
        <taxon>Tracheophyta</taxon>
        <taxon>Spermatophyta</taxon>
        <taxon>Magnoliopsida</taxon>
        <taxon>eudicotyledons</taxon>
        <taxon>Gunneridae</taxon>
        <taxon>Pentapetalae</taxon>
        <taxon>rosids</taxon>
        <taxon>fabids</taxon>
        <taxon>Fagales</taxon>
        <taxon>Betulaceae</taxon>
        <taxon>Carpinus</taxon>
    </lineage>
</organism>
<dbReference type="InterPro" id="IPR023352">
    <property type="entry name" value="MAPEG-like_dom_sf"/>
</dbReference>
<dbReference type="Pfam" id="PF01124">
    <property type="entry name" value="MAPEG"/>
    <property type="match status" value="1"/>
</dbReference>
<dbReference type="SUPFAM" id="SSF161084">
    <property type="entry name" value="MAPEG domain-like"/>
    <property type="match status" value="1"/>
</dbReference>
<evidence type="ECO:0008006" key="8">
    <source>
        <dbReference type="Google" id="ProtNLM"/>
    </source>
</evidence>
<keyword evidence="3 5" id="KW-1133">Transmembrane helix</keyword>
<evidence type="ECO:0000256" key="2">
    <source>
        <dbReference type="ARBA" id="ARBA00022692"/>
    </source>
</evidence>
<reference evidence="6 7" key="1">
    <citation type="submission" date="2019-06" db="EMBL/GenBank/DDBJ databases">
        <title>A chromosomal-level reference genome of Carpinus fangiana (Coryloideae, Betulaceae).</title>
        <authorList>
            <person name="Yang X."/>
            <person name="Wang Z."/>
            <person name="Zhang L."/>
            <person name="Hao G."/>
            <person name="Liu J."/>
            <person name="Yang Y."/>
        </authorList>
    </citation>
    <scope>NUCLEOTIDE SEQUENCE [LARGE SCALE GENOMIC DNA]</scope>
    <source>
        <strain evidence="6">Cfa_2016G</strain>
        <tissue evidence="6">Leaf</tissue>
    </source>
</reference>
<protein>
    <recommendedName>
        <fullName evidence="8">MAPEG family protein</fullName>
    </recommendedName>
</protein>
<dbReference type="Proteomes" id="UP000327013">
    <property type="component" value="Unassembled WGS sequence"/>
</dbReference>
<dbReference type="OrthoDB" id="2122304at2759"/>